<sequence length="237" mass="27559">DYKDNHFLITSTKRSSTLATFSSLQMLLKIAFRVRHFFFFFLSNIVRALMSFLSPRQPLHLVVVVAHCFRLNGRFQVQVRWGGSSASCIIPVEDFVYVHEVRHKSKRKDRLLRSSRIRLKFCSAPRRSEDNWPGADAACSSNLLAYRHLRHNLFAGLCLPLKFKERIAEPVHVFQGIKNPCWKMLKSNCCLFFCNHSEWFLCICFYLPLAVGGKGNWKSFVQTKLHIFECHFAVSPK</sequence>
<protein>
    <submittedName>
        <fullName evidence="1">Uncharacterized protein</fullName>
    </submittedName>
</protein>
<proteinExistence type="predicted"/>
<evidence type="ECO:0000313" key="2">
    <source>
        <dbReference type="Proteomes" id="UP000268350"/>
    </source>
</evidence>
<feature type="non-terminal residue" evidence="1">
    <location>
        <position position="237"/>
    </location>
</feature>
<accession>A0A3B0JX13</accession>
<dbReference type="AlphaFoldDB" id="A0A3B0JX13"/>
<keyword evidence="2" id="KW-1185">Reference proteome</keyword>
<organism evidence="1 2">
    <name type="scientific">Drosophila guanche</name>
    <name type="common">Fruit fly</name>
    <dbReference type="NCBI Taxonomy" id="7266"/>
    <lineage>
        <taxon>Eukaryota</taxon>
        <taxon>Metazoa</taxon>
        <taxon>Ecdysozoa</taxon>
        <taxon>Arthropoda</taxon>
        <taxon>Hexapoda</taxon>
        <taxon>Insecta</taxon>
        <taxon>Pterygota</taxon>
        <taxon>Neoptera</taxon>
        <taxon>Endopterygota</taxon>
        <taxon>Diptera</taxon>
        <taxon>Brachycera</taxon>
        <taxon>Muscomorpha</taxon>
        <taxon>Ephydroidea</taxon>
        <taxon>Drosophilidae</taxon>
        <taxon>Drosophila</taxon>
        <taxon>Sophophora</taxon>
    </lineage>
</organism>
<feature type="non-terminal residue" evidence="1">
    <location>
        <position position="1"/>
    </location>
</feature>
<gene>
    <name evidence="1" type="ORF">DGUA_6G004101</name>
</gene>
<evidence type="ECO:0000313" key="1">
    <source>
        <dbReference type="EMBL" id="SPP85613.1"/>
    </source>
</evidence>
<dbReference type="Proteomes" id="UP000268350">
    <property type="component" value="Unassembled WGS sequence"/>
</dbReference>
<reference evidence="2" key="1">
    <citation type="submission" date="2018-01" db="EMBL/GenBank/DDBJ databases">
        <authorList>
            <person name="Alioto T."/>
            <person name="Alioto T."/>
        </authorList>
    </citation>
    <scope>NUCLEOTIDE SEQUENCE [LARGE SCALE GENOMIC DNA]</scope>
</reference>
<name>A0A3B0JX13_DROGU</name>
<dbReference type="EMBL" id="OUUW01000010">
    <property type="protein sequence ID" value="SPP85613.1"/>
    <property type="molecule type" value="Genomic_DNA"/>
</dbReference>